<dbReference type="InterPro" id="IPR009075">
    <property type="entry name" value="AcylCo_DH/oxidase_C"/>
</dbReference>
<protein>
    <submittedName>
        <fullName evidence="10">Acyl-CoA dehydrogenase domain protein</fullName>
    </submittedName>
</protein>
<dbReference type="InterPro" id="IPR037069">
    <property type="entry name" value="AcylCoA_DH/ox_N_sf"/>
</dbReference>
<dbReference type="Proteomes" id="UP000182888">
    <property type="component" value="Unassembled WGS sequence"/>
</dbReference>
<dbReference type="Pfam" id="PF02771">
    <property type="entry name" value="Acyl-CoA_dh_N"/>
    <property type="match status" value="1"/>
</dbReference>
<evidence type="ECO:0000313" key="11">
    <source>
        <dbReference type="Proteomes" id="UP000182888"/>
    </source>
</evidence>
<evidence type="ECO:0000259" key="8">
    <source>
        <dbReference type="Pfam" id="PF02770"/>
    </source>
</evidence>
<dbReference type="PANTHER" id="PTHR43884">
    <property type="entry name" value="ACYL-COA DEHYDROGENASE"/>
    <property type="match status" value="1"/>
</dbReference>
<name>A0A0K2W5L4_MESPL</name>
<reference evidence="11" key="1">
    <citation type="submission" date="2014-08" db="EMBL/GenBank/DDBJ databases">
        <authorList>
            <person name="Edwards T."/>
        </authorList>
    </citation>
    <scope>NUCLEOTIDE SEQUENCE [LARGE SCALE GENOMIC DNA]</scope>
</reference>
<dbReference type="FunFam" id="2.40.110.10:FF:000002">
    <property type="entry name" value="Acyl-CoA dehydrogenase fadE12"/>
    <property type="match status" value="1"/>
</dbReference>
<sequence length="382" mass="41248">MSDRSFLNWPFFEDRHRQLAERLDSWCAKNLPVDHHDVDAACRELVAKLGRDGWLKPTALDPANPGPLDVRTLCIARETLARHDGLADFAFAMQGLGTGAITLFGTPEQRRWLEKTRAGQAISAFALSEPRSGSDVANMEMTAVRDGDFYVLSGEKTWISNGGIADLYVVFARTGEAPGAKGISAFIVPGDAKGLGVAERLEVIAPHPLARLSFDNVRVPASALIGKPGDGFRIAMSVLDVFRSTVGAAALGFARRALDESVSRAAERKLFGAPMAELQMVQGHIADMALDVDAAALLIYRAAWTKDTGAARVTREAAMAKLFATDKAQEVIDKAVQLHGGDGVRKGHIVESLYREIRALRIYEGASDVQKVVIARQVMGAV</sequence>
<dbReference type="AlphaFoldDB" id="A0A0K2W5L4"/>
<keyword evidence="5 6" id="KW-0560">Oxidoreductase</keyword>
<evidence type="ECO:0000256" key="2">
    <source>
        <dbReference type="ARBA" id="ARBA00009347"/>
    </source>
</evidence>
<comment type="cofactor">
    <cofactor evidence="1 6">
        <name>FAD</name>
        <dbReference type="ChEBI" id="CHEBI:57692"/>
    </cofactor>
</comment>
<dbReference type="Pfam" id="PF02770">
    <property type="entry name" value="Acyl-CoA_dh_M"/>
    <property type="match status" value="1"/>
</dbReference>
<dbReference type="Gene3D" id="1.10.540.10">
    <property type="entry name" value="Acyl-CoA dehydrogenase/oxidase, N-terminal domain"/>
    <property type="match status" value="1"/>
</dbReference>
<evidence type="ECO:0000256" key="1">
    <source>
        <dbReference type="ARBA" id="ARBA00001974"/>
    </source>
</evidence>
<dbReference type="FunFam" id="1.20.140.10:FF:000001">
    <property type="entry name" value="Acyl-CoA dehydrogenase"/>
    <property type="match status" value="1"/>
</dbReference>
<dbReference type="Gene3D" id="1.20.140.10">
    <property type="entry name" value="Butyryl-CoA Dehydrogenase, subunit A, domain 3"/>
    <property type="match status" value="1"/>
</dbReference>
<dbReference type="Gene3D" id="2.40.110.10">
    <property type="entry name" value="Butyryl-CoA Dehydrogenase, subunit A, domain 2"/>
    <property type="match status" value="1"/>
</dbReference>
<keyword evidence="3 6" id="KW-0285">Flavoprotein</keyword>
<evidence type="ECO:0000259" key="7">
    <source>
        <dbReference type="Pfam" id="PF00441"/>
    </source>
</evidence>
<evidence type="ECO:0000313" key="10">
    <source>
        <dbReference type="EMBL" id="CDX62096.1"/>
    </source>
</evidence>
<evidence type="ECO:0000256" key="6">
    <source>
        <dbReference type="RuleBase" id="RU362125"/>
    </source>
</evidence>
<dbReference type="Pfam" id="PF00441">
    <property type="entry name" value="Acyl-CoA_dh_1"/>
    <property type="match status" value="1"/>
</dbReference>
<dbReference type="GO" id="GO:0003995">
    <property type="term" value="F:acyl-CoA dehydrogenase activity"/>
    <property type="evidence" value="ECO:0007669"/>
    <property type="project" value="TreeGrafter"/>
</dbReference>
<feature type="domain" description="Acyl-CoA dehydrogenase/oxidase N-terminal" evidence="9">
    <location>
        <begin position="14"/>
        <end position="119"/>
    </location>
</feature>
<keyword evidence="4 6" id="KW-0274">FAD</keyword>
<dbReference type="InterPro" id="IPR013786">
    <property type="entry name" value="AcylCoA_DH/ox_N"/>
</dbReference>
<organism evidence="10 11">
    <name type="scientific">Mesorhizobium plurifarium</name>
    <dbReference type="NCBI Taxonomy" id="69974"/>
    <lineage>
        <taxon>Bacteria</taxon>
        <taxon>Pseudomonadati</taxon>
        <taxon>Pseudomonadota</taxon>
        <taxon>Alphaproteobacteria</taxon>
        <taxon>Hyphomicrobiales</taxon>
        <taxon>Phyllobacteriaceae</taxon>
        <taxon>Mesorhizobium</taxon>
    </lineage>
</organism>
<dbReference type="InterPro" id="IPR006091">
    <property type="entry name" value="Acyl-CoA_Oxase/DH_mid-dom"/>
</dbReference>
<dbReference type="SUPFAM" id="SSF56645">
    <property type="entry name" value="Acyl-CoA dehydrogenase NM domain-like"/>
    <property type="match status" value="1"/>
</dbReference>
<proteinExistence type="inferred from homology"/>
<dbReference type="InterPro" id="IPR009100">
    <property type="entry name" value="AcylCoA_DH/oxidase_NM_dom_sf"/>
</dbReference>
<comment type="similarity">
    <text evidence="2 6">Belongs to the acyl-CoA dehydrogenase family.</text>
</comment>
<dbReference type="EMBL" id="CCND01000045">
    <property type="protein sequence ID" value="CDX62096.1"/>
    <property type="molecule type" value="Genomic_DNA"/>
</dbReference>
<dbReference type="PANTHER" id="PTHR43884:SF22">
    <property type="entry name" value="BLR3437 PROTEIN"/>
    <property type="match status" value="1"/>
</dbReference>
<evidence type="ECO:0000256" key="4">
    <source>
        <dbReference type="ARBA" id="ARBA00022827"/>
    </source>
</evidence>
<evidence type="ECO:0000256" key="5">
    <source>
        <dbReference type="ARBA" id="ARBA00023002"/>
    </source>
</evidence>
<dbReference type="InterPro" id="IPR046373">
    <property type="entry name" value="Acyl-CoA_Oxase/DH_mid-dom_sf"/>
</dbReference>
<evidence type="ECO:0000259" key="9">
    <source>
        <dbReference type="Pfam" id="PF02771"/>
    </source>
</evidence>
<gene>
    <name evidence="10" type="ORF">MPL1032_50191</name>
</gene>
<dbReference type="SUPFAM" id="SSF47203">
    <property type="entry name" value="Acyl-CoA dehydrogenase C-terminal domain-like"/>
    <property type="match status" value="1"/>
</dbReference>
<feature type="domain" description="Acyl-CoA dehydrogenase/oxidase C-terminal" evidence="7">
    <location>
        <begin position="229"/>
        <end position="378"/>
    </location>
</feature>
<feature type="domain" description="Acyl-CoA oxidase/dehydrogenase middle" evidence="8">
    <location>
        <begin position="124"/>
        <end position="217"/>
    </location>
</feature>
<dbReference type="GO" id="GO:0050660">
    <property type="term" value="F:flavin adenine dinucleotide binding"/>
    <property type="evidence" value="ECO:0007669"/>
    <property type="project" value="InterPro"/>
</dbReference>
<accession>A0A0K2W5L4</accession>
<dbReference type="InterPro" id="IPR036250">
    <property type="entry name" value="AcylCo_DH-like_C"/>
</dbReference>
<evidence type="ECO:0000256" key="3">
    <source>
        <dbReference type="ARBA" id="ARBA00022630"/>
    </source>
</evidence>